<keyword evidence="3" id="KW-0677">Repeat</keyword>
<protein>
    <recommendedName>
        <fullName evidence="1 7">Transcriptional regulator MraZ</fullName>
    </recommendedName>
</protein>
<dbReference type="InterPro" id="IPR035644">
    <property type="entry name" value="MraZ_C"/>
</dbReference>
<evidence type="ECO:0000256" key="4">
    <source>
        <dbReference type="ARBA" id="ARBA00023015"/>
    </source>
</evidence>
<name>A0ABS6T1A0_9RHOB</name>
<comment type="similarity">
    <text evidence="7">Belongs to the MraZ family.</text>
</comment>
<dbReference type="CDD" id="cd16321">
    <property type="entry name" value="MraZ_C"/>
    <property type="match status" value="1"/>
</dbReference>
<evidence type="ECO:0000256" key="7">
    <source>
        <dbReference type="HAMAP-Rule" id="MF_01008"/>
    </source>
</evidence>
<dbReference type="NCBIfam" id="NF001476">
    <property type="entry name" value="PRK00326.2-2"/>
    <property type="match status" value="1"/>
</dbReference>
<dbReference type="PROSITE" id="PS51740">
    <property type="entry name" value="SPOVT_ABRB"/>
    <property type="match status" value="2"/>
</dbReference>
<comment type="subcellular location">
    <subcellularLocation>
        <location evidence="7">Cytoplasm</location>
        <location evidence="7">Nucleoid</location>
    </subcellularLocation>
</comment>
<dbReference type="InterPro" id="IPR035642">
    <property type="entry name" value="MraZ_N"/>
</dbReference>
<organism evidence="9 10">
    <name type="scientific">Maritimibacter dapengensis</name>
    <dbReference type="NCBI Taxonomy" id="2836868"/>
    <lineage>
        <taxon>Bacteria</taxon>
        <taxon>Pseudomonadati</taxon>
        <taxon>Pseudomonadota</taxon>
        <taxon>Alphaproteobacteria</taxon>
        <taxon>Rhodobacterales</taxon>
        <taxon>Roseobacteraceae</taxon>
        <taxon>Maritimibacter</taxon>
    </lineage>
</organism>
<dbReference type="InterPro" id="IPR007159">
    <property type="entry name" value="SpoVT-AbrB_dom"/>
</dbReference>
<dbReference type="PANTHER" id="PTHR34701:SF1">
    <property type="entry name" value="TRANSCRIPTIONAL REGULATOR MRAZ"/>
    <property type="match status" value="1"/>
</dbReference>
<comment type="subunit">
    <text evidence="7">Forms oligomers.</text>
</comment>
<evidence type="ECO:0000256" key="5">
    <source>
        <dbReference type="ARBA" id="ARBA00023125"/>
    </source>
</evidence>
<dbReference type="InterPro" id="IPR020603">
    <property type="entry name" value="MraZ_dom"/>
</dbReference>
<dbReference type="EMBL" id="JAHUZE010000002">
    <property type="protein sequence ID" value="MBV7379002.1"/>
    <property type="molecule type" value="Genomic_DNA"/>
</dbReference>
<evidence type="ECO:0000256" key="1">
    <source>
        <dbReference type="ARBA" id="ARBA00013860"/>
    </source>
</evidence>
<accession>A0ABS6T1A0</accession>
<keyword evidence="10" id="KW-1185">Reference proteome</keyword>
<proteinExistence type="inferred from homology"/>
<keyword evidence="6 7" id="KW-0804">Transcription</keyword>
<feature type="domain" description="SpoVT-AbrB" evidence="8">
    <location>
        <begin position="8"/>
        <end position="63"/>
    </location>
</feature>
<evidence type="ECO:0000313" key="9">
    <source>
        <dbReference type="EMBL" id="MBV7379002.1"/>
    </source>
</evidence>
<evidence type="ECO:0000256" key="3">
    <source>
        <dbReference type="ARBA" id="ARBA00022737"/>
    </source>
</evidence>
<reference evidence="9 10" key="1">
    <citation type="submission" date="2021-05" db="EMBL/GenBank/DDBJ databases">
        <title>Culturable bacteria isolated from Daya Bay.</title>
        <authorList>
            <person name="Zheng W."/>
            <person name="Yu S."/>
            <person name="Huang Y."/>
        </authorList>
    </citation>
    <scope>NUCLEOTIDE SEQUENCE [LARGE SCALE GENOMIC DNA]</scope>
    <source>
        <strain evidence="9 10">DP4N28-5</strain>
    </source>
</reference>
<keyword evidence="5 7" id="KW-0238">DNA-binding</keyword>
<dbReference type="CDD" id="cd16320">
    <property type="entry name" value="MraZ_N"/>
    <property type="match status" value="1"/>
</dbReference>
<dbReference type="Pfam" id="PF02381">
    <property type="entry name" value="MraZ"/>
    <property type="match status" value="1"/>
</dbReference>
<keyword evidence="4 7" id="KW-0805">Transcription regulation</keyword>
<feature type="domain" description="SpoVT-AbrB" evidence="8">
    <location>
        <begin position="92"/>
        <end position="135"/>
    </location>
</feature>
<evidence type="ECO:0000259" key="8">
    <source>
        <dbReference type="PROSITE" id="PS51740"/>
    </source>
</evidence>
<keyword evidence="2 7" id="KW-0963">Cytoplasm</keyword>
<evidence type="ECO:0000256" key="6">
    <source>
        <dbReference type="ARBA" id="ARBA00023163"/>
    </source>
</evidence>
<dbReference type="HAMAP" id="MF_01008">
    <property type="entry name" value="MraZ"/>
    <property type="match status" value="1"/>
</dbReference>
<evidence type="ECO:0000313" key="10">
    <source>
        <dbReference type="Proteomes" id="UP000756530"/>
    </source>
</evidence>
<comment type="caution">
    <text evidence="9">The sequence shown here is derived from an EMBL/GenBank/DDBJ whole genome shotgun (WGS) entry which is preliminary data.</text>
</comment>
<dbReference type="RefSeq" id="WP_218392834.1">
    <property type="nucleotide sequence ID" value="NZ_JAHUZE010000002.1"/>
</dbReference>
<evidence type="ECO:0000256" key="2">
    <source>
        <dbReference type="ARBA" id="ARBA00022490"/>
    </source>
</evidence>
<dbReference type="InterPro" id="IPR003444">
    <property type="entry name" value="MraZ"/>
</dbReference>
<gene>
    <name evidence="7 9" type="primary">mraZ</name>
    <name evidence="9" type="ORF">KJP28_08685</name>
</gene>
<sequence length="166" mass="18751">MAQMFRGDGLHKVDAKGRVSIPALFRRVLEATDPDWTDGLNANFVIVFGDHRRKYLECYSMEAISEVDDIIKAKPRGSKGRKILENMYYGQSLPTSVDETGRIVLPARLRQKIGLENEAYFIASGDTFQIWNPATYDEVEASSNAEYLDDLPDDFDVAALLDEDPR</sequence>
<dbReference type="Proteomes" id="UP000756530">
    <property type="component" value="Unassembled WGS sequence"/>
</dbReference>
<dbReference type="PANTHER" id="PTHR34701">
    <property type="entry name" value="TRANSCRIPTIONAL REGULATOR MRAZ"/>
    <property type="match status" value="1"/>
</dbReference>